<dbReference type="InterPro" id="IPR051465">
    <property type="entry name" value="Cell_Envelope_Struct_Comp"/>
</dbReference>
<dbReference type="AlphaFoldDB" id="A0A370GDU6"/>
<dbReference type="Gene3D" id="1.10.530.10">
    <property type="match status" value="1"/>
</dbReference>
<dbReference type="PANTHER" id="PTHR43308:SF5">
    <property type="entry name" value="S-LAYER PROTEIN _ PEPTIDOGLYCAN ENDO-BETA-N-ACETYLGLUCOSAMINIDASE"/>
    <property type="match status" value="1"/>
</dbReference>
<name>A0A370GDU6_9BACI</name>
<evidence type="ECO:0000313" key="4">
    <source>
        <dbReference type="EMBL" id="RDI40163.1"/>
    </source>
</evidence>
<dbReference type="Pfam" id="PF00395">
    <property type="entry name" value="SLH"/>
    <property type="match status" value="3"/>
</dbReference>
<dbReference type="GO" id="GO:0004040">
    <property type="term" value="F:amidase activity"/>
    <property type="evidence" value="ECO:0007669"/>
    <property type="project" value="InterPro"/>
</dbReference>
<proteinExistence type="predicted"/>
<dbReference type="OrthoDB" id="9816557at2"/>
<dbReference type="EMBL" id="QQAY01000012">
    <property type="protein sequence ID" value="RDI40163.1"/>
    <property type="molecule type" value="Genomic_DNA"/>
</dbReference>
<evidence type="ECO:0000256" key="2">
    <source>
        <dbReference type="SAM" id="SignalP"/>
    </source>
</evidence>
<keyword evidence="1 2" id="KW-0732">Signal</keyword>
<keyword evidence="5" id="KW-1185">Reference proteome</keyword>
<protein>
    <submittedName>
        <fullName evidence="4">S-layer family protein</fullName>
    </submittedName>
</protein>
<gene>
    <name evidence="4" type="ORF">DFR59_11279</name>
</gene>
<dbReference type="PANTHER" id="PTHR43308">
    <property type="entry name" value="OUTER MEMBRANE PROTEIN ALPHA-RELATED"/>
    <property type="match status" value="1"/>
</dbReference>
<feature type="domain" description="SLH" evidence="3">
    <location>
        <begin position="144"/>
        <end position="208"/>
    </location>
</feature>
<dbReference type="Proteomes" id="UP000255326">
    <property type="component" value="Unassembled WGS sequence"/>
</dbReference>
<dbReference type="PROSITE" id="PS51272">
    <property type="entry name" value="SLH"/>
    <property type="match status" value="3"/>
</dbReference>
<accession>A0A370GDU6</accession>
<feature type="domain" description="SLH" evidence="3">
    <location>
        <begin position="80"/>
        <end position="143"/>
    </location>
</feature>
<reference evidence="4 5" key="1">
    <citation type="submission" date="2018-07" db="EMBL/GenBank/DDBJ databases">
        <title>Genomic Encyclopedia of Type Strains, Phase IV (KMG-IV): sequencing the most valuable type-strain genomes for metagenomic binning, comparative biology and taxonomic classification.</title>
        <authorList>
            <person name="Goeker M."/>
        </authorList>
    </citation>
    <scope>NUCLEOTIDE SEQUENCE [LARGE SCALE GENOMIC DNA]</scope>
    <source>
        <strain evidence="4 5">DSM 25281</strain>
    </source>
</reference>
<dbReference type="SMART" id="SM00047">
    <property type="entry name" value="LYZ2"/>
    <property type="match status" value="1"/>
</dbReference>
<dbReference type="RefSeq" id="WP_114746550.1">
    <property type="nucleotide sequence ID" value="NZ_QQAY01000012.1"/>
</dbReference>
<feature type="chain" id="PRO_5016711878" evidence="2">
    <location>
        <begin position="26"/>
        <end position="633"/>
    </location>
</feature>
<feature type="domain" description="SLH" evidence="3">
    <location>
        <begin position="22"/>
        <end position="79"/>
    </location>
</feature>
<evidence type="ECO:0000256" key="1">
    <source>
        <dbReference type="ARBA" id="ARBA00022729"/>
    </source>
</evidence>
<evidence type="ECO:0000313" key="5">
    <source>
        <dbReference type="Proteomes" id="UP000255326"/>
    </source>
</evidence>
<sequence length="633" mass="69449">MKRLFLFFMALFLVAGGFQGKSALAASDDITGITLEQEMRAMIAAGVMQGYGEGIYKPAKEVTRGEFATFLSRALTLPEGEPKFKDVALSSKLAVGINSASQAGIINGYNDGRFGPNDPVTREQMAQMIANALDYLVIEKVKDSVQFKDEADFTSSIFKSSVLTSVHYGIINGFNDGEFKPKQKATRDQAAAMISRLLDTASQQEQETEPPSDADTFKVATIVDGQLKYSSKNYSSMDQASAAITDSNNQVVTQGADQTQIVKMKSGVAVAKATVDSAITIIYAEDLKTQLTYVVPQTELRYIDADDQKVKVQIAETIGYVKQTAVTLVPNQLKQGQSYYMNNGGSLEHYIFSPAAGTYASYVYGKAPSFLTPGVKYYSWDGHTFLNENGTKVGDAYQYFNYLSVRTTTSYTADQLNQYVNAVKTDSPLKTQGAAFKKAEELYHINALYLLANAIHESNYGLSSIAKDKFNLFGIKAYDGDPYNSAQTFTSFEECILYQAEKLSSRYVNPSGGYDNGAIPGNKSVGMNVKYASDPYWGQKIAGHMYRADNYLKNADFGKYSLGVTSVSGLNVRQQPNTLLPAEFTYKKVGLPIVILESTPQPDGTWIKTIPDLYSYTDAYIHGDFVTEIPIAK</sequence>
<feature type="signal peptide" evidence="2">
    <location>
        <begin position="1"/>
        <end position="25"/>
    </location>
</feature>
<dbReference type="InterPro" id="IPR001119">
    <property type="entry name" value="SLH_dom"/>
</dbReference>
<evidence type="ECO:0000259" key="3">
    <source>
        <dbReference type="PROSITE" id="PS51272"/>
    </source>
</evidence>
<dbReference type="InterPro" id="IPR002901">
    <property type="entry name" value="MGlyc_endo_b_GlcNAc-like_dom"/>
</dbReference>
<dbReference type="Pfam" id="PF01832">
    <property type="entry name" value="Glucosaminidase"/>
    <property type="match status" value="1"/>
</dbReference>
<organism evidence="4 5">
    <name type="scientific">Falsibacillus pallidus</name>
    <dbReference type="NCBI Taxonomy" id="493781"/>
    <lineage>
        <taxon>Bacteria</taxon>
        <taxon>Bacillati</taxon>
        <taxon>Bacillota</taxon>
        <taxon>Bacilli</taxon>
        <taxon>Bacillales</taxon>
        <taxon>Bacillaceae</taxon>
        <taxon>Falsibacillus</taxon>
    </lineage>
</organism>
<comment type="caution">
    <text evidence="4">The sequence shown here is derived from an EMBL/GenBank/DDBJ whole genome shotgun (WGS) entry which is preliminary data.</text>
</comment>